<proteinExistence type="predicted"/>
<evidence type="ECO:0000256" key="1">
    <source>
        <dbReference type="SAM" id="MobiDB-lite"/>
    </source>
</evidence>
<feature type="region of interest" description="Disordered" evidence="1">
    <location>
        <begin position="35"/>
        <end position="147"/>
    </location>
</feature>
<dbReference type="AlphaFoldDB" id="A0AAD3XZS9"/>
<reference evidence="2" key="1">
    <citation type="submission" date="2023-05" db="EMBL/GenBank/DDBJ databases">
        <title>Nepenthes gracilis genome sequencing.</title>
        <authorList>
            <person name="Fukushima K."/>
        </authorList>
    </citation>
    <scope>NUCLEOTIDE SEQUENCE</scope>
    <source>
        <strain evidence="2">SING2019-196</strain>
    </source>
</reference>
<keyword evidence="3" id="KW-1185">Reference proteome</keyword>
<organism evidence="2 3">
    <name type="scientific">Nepenthes gracilis</name>
    <name type="common">Slender pitcher plant</name>
    <dbReference type="NCBI Taxonomy" id="150966"/>
    <lineage>
        <taxon>Eukaryota</taxon>
        <taxon>Viridiplantae</taxon>
        <taxon>Streptophyta</taxon>
        <taxon>Embryophyta</taxon>
        <taxon>Tracheophyta</taxon>
        <taxon>Spermatophyta</taxon>
        <taxon>Magnoliopsida</taxon>
        <taxon>eudicotyledons</taxon>
        <taxon>Gunneridae</taxon>
        <taxon>Pentapetalae</taxon>
        <taxon>Caryophyllales</taxon>
        <taxon>Nepenthaceae</taxon>
        <taxon>Nepenthes</taxon>
    </lineage>
</organism>
<evidence type="ECO:0000313" key="3">
    <source>
        <dbReference type="Proteomes" id="UP001279734"/>
    </source>
</evidence>
<dbReference type="EMBL" id="BSYO01000024">
    <property type="protein sequence ID" value="GMH22334.1"/>
    <property type="molecule type" value="Genomic_DNA"/>
</dbReference>
<name>A0AAD3XZS9_NEPGR</name>
<evidence type="ECO:0000313" key="2">
    <source>
        <dbReference type="EMBL" id="GMH22334.1"/>
    </source>
</evidence>
<comment type="caution">
    <text evidence="2">The sequence shown here is derived from an EMBL/GenBank/DDBJ whole genome shotgun (WGS) entry which is preliminary data.</text>
</comment>
<protein>
    <submittedName>
        <fullName evidence="2">Uncharacterized protein</fullName>
    </submittedName>
</protein>
<feature type="compositionally biased region" description="Polar residues" evidence="1">
    <location>
        <begin position="108"/>
        <end position="139"/>
    </location>
</feature>
<dbReference type="Proteomes" id="UP001279734">
    <property type="component" value="Unassembled WGS sequence"/>
</dbReference>
<accession>A0AAD3XZS9</accession>
<sequence>MPPPLKGKDNLSDFSLLPSVSPSVCVEKTQNLHTLSLTSPFWRSSKRRTERPRKQEAGKRKKMYHQNPEAAACFDPNSQPGGTGDNGFAQSDNPFTPSLIMMDEVSQHHQSPNSNEEGRRTSPSSDNSTAASQPPSFQQHGALLLQY</sequence>
<gene>
    <name evidence="2" type="ORF">Nepgr_024177</name>
</gene>